<dbReference type="Pfam" id="PF02492">
    <property type="entry name" value="cobW"/>
    <property type="match status" value="1"/>
</dbReference>
<accession>A0ABW5VQ66</accession>
<evidence type="ECO:0000256" key="3">
    <source>
        <dbReference type="ARBA" id="ARBA00023186"/>
    </source>
</evidence>
<sequence>MSRPSATGRVPVVTLTGHLGAGKTTLLNHLLQQPGARVGVIVNDFGDVNVDAGLVTGQIDEPASIAGGCLCCLPDAGGLDDALEKLTHPRLGLDVVLVEASGIADPLTLARMIRFSGVERVRPGGVVDVVDAVEHFGTVDDGGDAPARYAVTSLVVVNKTDRLPAGEGERTLARIEARVHERNPAAQVVRTSYGRVDPALVYDAASVEDPPDQLPLAALLRDGREHDHEHADAVTVTTAGPVGPGRLVDLLEEPPAGAYRMKGRVVVDTGRSLRGYVVNVVGRSVHVTSRRVDPAAGGGGADGAGELVAIGMHLDVGHVRDRLERALAPSAHPDAQGFARLQRYRRLSR</sequence>
<dbReference type="Gene3D" id="3.30.1220.10">
    <property type="entry name" value="CobW-like, C-terminal domain"/>
    <property type="match status" value="1"/>
</dbReference>
<dbReference type="InterPro" id="IPR027417">
    <property type="entry name" value="P-loop_NTPase"/>
</dbReference>
<proteinExistence type="inferred from homology"/>
<dbReference type="PANTHER" id="PTHR13748">
    <property type="entry name" value="COBW-RELATED"/>
    <property type="match status" value="1"/>
</dbReference>
<evidence type="ECO:0000256" key="2">
    <source>
        <dbReference type="ARBA" id="ARBA00022801"/>
    </source>
</evidence>
<reference evidence="8" key="1">
    <citation type="journal article" date="2019" name="Int. J. Syst. Evol. Microbiol.">
        <title>The Global Catalogue of Microorganisms (GCM) 10K type strain sequencing project: providing services to taxonomists for standard genome sequencing and annotation.</title>
        <authorList>
            <consortium name="The Broad Institute Genomics Platform"/>
            <consortium name="The Broad Institute Genome Sequencing Center for Infectious Disease"/>
            <person name="Wu L."/>
            <person name="Ma J."/>
        </authorList>
    </citation>
    <scope>NUCLEOTIDE SEQUENCE [LARGE SCALE GENOMIC DNA]</scope>
    <source>
        <strain evidence="8">CCM 7044</strain>
    </source>
</reference>
<evidence type="ECO:0000313" key="8">
    <source>
        <dbReference type="Proteomes" id="UP001597479"/>
    </source>
</evidence>
<dbReference type="EMBL" id="JBHUOG010000001">
    <property type="protein sequence ID" value="MFD2792515.1"/>
    <property type="molecule type" value="Genomic_DNA"/>
</dbReference>
<organism evidence="7 8">
    <name type="scientific">Promicromonospora vindobonensis</name>
    <dbReference type="NCBI Taxonomy" id="195748"/>
    <lineage>
        <taxon>Bacteria</taxon>
        <taxon>Bacillati</taxon>
        <taxon>Actinomycetota</taxon>
        <taxon>Actinomycetes</taxon>
        <taxon>Micrococcales</taxon>
        <taxon>Promicromonosporaceae</taxon>
        <taxon>Promicromonospora</taxon>
    </lineage>
</organism>
<dbReference type="CDD" id="cd03112">
    <property type="entry name" value="CobW-like"/>
    <property type="match status" value="1"/>
</dbReference>
<dbReference type="Proteomes" id="UP001597479">
    <property type="component" value="Unassembled WGS sequence"/>
</dbReference>
<dbReference type="InterPro" id="IPR051316">
    <property type="entry name" value="Zinc-reg_GTPase_activator"/>
</dbReference>
<feature type="domain" description="CobW C-terminal" evidence="6">
    <location>
        <begin position="231"/>
        <end position="327"/>
    </location>
</feature>
<dbReference type="Gene3D" id="3.40.50.300">
    <property type="entry name" value="P-loop containing nucleotide triphosphate hydrolases"/>
    <property type="match status" value="1"/>
</dbReference>
<dbReference type="SUPFAM" id="SSF52540">
    <property type="entry name" value="P-loop containing nucleoside triphosphate hydrolases"/>
    <property type="match status" value="1"/>
</dbReference>
<comment type="similarity">
    <text evidence="4">Belongs to the SIMIBI class G3E GTPase family. ZNG1 subfamily.</text>
</comment>
<dbReference type="InterPro" id="IPR036627">
    <property type="entry name" value="CobW-likC_sf"/>
</dbReference>
<evidence type="ECO:0000313" key="7">
    <source>
        <dbReference type="EMBL" id="MFD2792515.1"/>
    </source>
</evidence>
<keyword evidence="8" id="KW-1185">Reference proteome</keyword>
<keyword evidence="3" id="KW-0143">Chaperone</keyword>
<dbReference type="InterPro" id="IPR011629">
    <property type="entry name" value="CobW-like_C"/>
</dbReference>
<comment type="caution">
    <text evidence="7">The sequence shown here is derived from an EMBL/GenBank/DDBJ whole genome shotgun (WGS) entry which is preliminary data.</text>
</comment>
<comment type="catalytic activity">
    <reaction evidence="5">
        <text>GTP + H2O = GDP + phosphate + H(+)</text>
        <dbReference type="Rhea" id="RHEA:19669"/>
        <dbReference type="ChEBI" id="CHEBI:15377"/>
        <dbReference type="ChEBI" id="CHEBI:15378"/>
        <dbReference type="ChEBI" id="CHEBI:37565"/>
        <dbReference type="ChEBI" id="CHEBI:43474"/>
        <dbReference type="ChEBI" id="CHEBI:58189"/>
    </reaction>
    <physiologicalReaction direction="left-to-right" evidence="5">
        <dbReference type="Rhea" id="RHEA:19670"/>
    </physiologicalReaction>
</comment>
<evidence type="ECO:0000256" key="5">
    <source>
        <dbReference type="ARBA" id="ARBA00049117"/>
    </source>
</evidence>
<evidence type="ECO:0000256" key="1">
    <source>
        <dbReference type="ARBA" id="ARBA00022741"/>
    </source>
</evidence>
<evidence type="ECO:0000256" key="4">
    <source>
        <dbReference type="ARBA" id="ARBA00034320"/>
    </source>
</evidence>
<dbReference type="RefSeq" id="WP_377180207.1">
    <property type="nucleotide sequence ID" value="NZ_JBHUOG010000001.1"/>
</dbReference>
<dbReference type="SUPFAM" id="SSF90002">
    <property type="entry name" value="Hypothetical protein YjiA, C-terminal domain"/>
    <property type="match status" value="1"/>
</dbReference>
<gene>
    <name evidence="7" type="ORF">ACFS27_03040</name>
</gene>
<dbReference type="InterPro" id="IPR003495">
    <property type="entry name" value="CobW/HypB/UreG_nucleotide-bd"/>
</dbReference>
<keyword evidence="2" id="KW-0378">Hydrolase</keyword>
<keyword evidence="1" id="KW-0547">Nucleotide-binding</keyword>
<name>A0ABW5VQ66_9MICO</name>
<evidence type="ECO:0000259" key="6">
    <source>
        <dbReference type="SMART" id="SM00833"/>
    </source>
</evidence>
<dbReference type="SMART" id="SM00833">
    <property type="entry name" value="CobW_C"/>
    <property type="match status" value="1"/>
</dbReference>
<dbReference type="Pfam" id="PF07683">
    <property type="entry name" value="CobW_C"/>
    <property type="match status" value="1"/>
</dbReference>
<dbReference type="PANTHER" id="PTHR13748:SF62">
    <property type="entry name" value="COBW DOMAIN-CONTAINING PROTEIN"/>
    <property type="match status" value="1"/>
</dbReference>
<protein>
    <submittedName>
        <fullName evidence="7">CobW family GTP-binding protein</fullName>
    </submittedName>
</protein>